<dbReference type="AlphaFoldDB" id="A0A0E0NPB4"/>
<name>A0A0E0NPB4_ORYRU</name>
<evidence type="ECO:0000256" key="1">
    <source>
        <dbReference type="ARBA" id="ARBA00006432"/>
    </source>
</evidence>
<dbReference type="Gene3D" id="3.40.50.980">
    <property type="match status" value="1"/>
</dbReference>
<keyword evidence="4" id="KW-0443">Lipid metabolism</keyword>
<evidence type="ECO:0000256" key="2">
    <source>
        <dbReference type="ARBA" id="ARBA00022598"/>
    </source>
</evidence>
<dbReference type="EnsemblPlants" id="ORUFI03G02450.1">
    <property type="protein sequence ID" value="ORUFI03G02450.1"/>
    <property type="gene ID" value="ORUFI03G02450"/>
</dbReference>
<feature type="signal peptide" evidence="5">
    <location>
        <begin position="1"/>
        <end position="21"/>
    </location>
</feature>
<evidence type="ECO:0000313" key="8">
    <source>
        <dbReference type="Proteomes" id="UP000008022"/>
    </source>
</evidence>
<evidence type="ECO:0000256" key="4">
    <source>
        <dbReference type="ARBA" id="ARBA00023098"/>
    </source>
</evidence>
<reference evidence="8" key="1">
    <citation type="submission" date="2013-06" db="EMBL/GenBank/DDBJ databases">
        <authorList>
            <person name="Zhao Q."/>
        </authorList>
    </citation>
    <scope>NUCLEOTIDE SEQUENCE</scope>
    <source>
        <strain evidence="8">cv. W1943</strain>
    </source>
</reference>
<sequence length="132" mass="14016">MAHIALASLLFSSLAGREGEAEGEVLDMEAGTVRCAANYAPLTPLSFIERAAAVYGDRAAVVCGERRHTWREARRRCVRVAAALAARFGVSRGDVVSGNRSQSGLLPSENKSPLFVHTAACQVAPIKAHQGK</sequence>
<dbReference type="Proteomes" id="UP000008022">
    <property type="component" value="Unassembled WGS sequence"/>
</dbReference>
<organism evidence="7 8">
    <name type="scientific">Oryza rufipogon</name>
    <name type="common">Brownbeard rice</name>
    <name type="synonym">Asian wild rice</name>
    <dbReference type="NCBI Taxonomy" id="4529"/>
    <lineage>
        <taxon>Eukaryota</taxon>
        <taxon>Viridiplantae</taxon>
        <taxon>Streptophyta</taxon>
        <taxon>Embryophyta</taxon>
        <taxon>Tracheophyta</taxon>
        <taxon>Spermatophyta</taxon>
        <taxon>Magnoliopsida</taxon>
        <taxon>Liliopsida</taxon>
        <taxon>Poales</taxon>
        <taxon>Poaceae</taxon>
        <taxon>BOP clade</taxon>
        <taxon>Oryzoideae</taxon>
        <taxon>Oryzeae</taxon>
        <taxon>Oryzinae</taxon>
        <taxon>Oryza</taxon>
    </lineage>
</organism>
<dbReference type="GO" id="GO:0016874">
    <property type="term" value="F:ligase activity"/>
    <property type="evidence" value="ECO:0007669"/>
    <property type="project" value="UniProtKB-KW"/>
</dbReference>
<dbReference type="GO" id="GO:0006631">
    <property type="term" value="P:fatty acid metabolic process"/>
    <property type="evidence" value="ECO:0007669"/>
    <property type="project" value="UniProtKB-KW"/>
</dbReference>
<dbReference type="STRING" id="4529.A0A0E0NPB4"/>
<dbReference type="PANTHER" id="PTHR43859:SF4">
    <property type="entry name" value="BUTANOATE--COA LIGASE AAE1-RELATED"/>
    <property type="match status" value="1"/>
</dbReference>
<dbReference type="Pfam" id="PF00501">
    <property type="entry name" value="AMP-binding"/>
    <property type="match status" value="1"/>
</dbReference>
<evidence type="ECO:0000256" key="3">
    <source>
        <dbReference type="ARBA" id="ARBA00022832"/>
    </source>
</evidence>
<comment type="similarity">
    <text evidence="1">Belongs to the ATP-dependent AMP-binding enzyme family.</text>
</comment>
<feature type="chain" id="PRO_5002369019" description="AMP-dependent synthetase/ligase domain-containing protein" evidence="5">
    <location>
        <begin position="22"/>
        <end position="132"/>
    </location>
</feature>
<accession>A0A0E0NPB4</accession>
<keyword evidence="3" id="KW-0276">Fatty acid metabolism</keyword>
<keyword evidence="5" id="KW-0732">Signal</keyword>
<dbReference type="InterPro" id="IPR000873">
    <property type="entry name" value="AMP-dep_synth/lig_dom"/>
</dbReference>
<evidence type="ECO:0000256" key="5">
    <source>
        <dbReference type="SAM" id="SignalP"/>
    </source>
</evidence>
<dbReference type="eggNOG" id="KOG1176">
    <property type="taxonomic scope" value="Eukaryota"/>
</dbReference>
<evidence type="ECO:0000259" key="6">
    <source>
        <dbReference type="Pfam" id="PF00501"/>
    </source>
</evidence>
<evidence type="ECO:0000313" key="7">
    <source>
        <dbReference type="EnsemblPlants" id="ORUFI03G02450.1"/>
    </source>
</evidence>
<reference evidence="7" key="2">
    <citation type="submission" date="2015-06" db="UniProtKB">
        <authorList>
            <consortium name="EnsemblPlants"/>
        </authorList>
    </citation>
    <scope>IDENTIFICATION</scope>
</reference>
<keyword evidence="2" id="KW-0436">Ligase</keyword>
<feature type="domain" description="AMP-dependent synthetase/ligase" evidence="6">
    <location>
        <begin position="49"/>
        <end position="96"/>
    </location>
</feature>
<proteinExistence type="inferred from homology"/>
<dbReference type="SUPFAM" id="SSF56801">
    <property type="entry name" value="Acetyl-CoA synthetase-like"/>
    <property type="match status" value="1"/>
</dbReference>
<protein>
    <recommendedName>
        <fullName evidence="6">AMP-dependent synthetase/ligase domain-containing protein</fullName>
    </recommendedName>
</protein>
<dbReference type="Gramene" id="ORUFI03G02450.1">
    <property type="protein sequence ID" value="ORUFI03G02450.1"/>
    <property type="gene ID" value="ORUFI03G02450"/>
</dbReference>
<keyword evidence="8" id="KW-1185">Reference proteome</keyword>
<dbReference type="HOGENOM" id="CLU_1920533_0_0_1"/>
<dbReference type="PANTHER" id="PTHR43859">
    <property type="entry name" value="ACYL-ACTIVATING ENZYME"/>
    <property type="match status" value="1"/>
</dbReference>